<dbReference type="Pfam" id="PF03845">
    <property type="entry name" value="Spore_permease"/>
    <property type="match status" value="1"/>
</dbReference>
<feature type="transmembrane region" description="Helical" evidence="8">
    <location>
        <begin position="36"/>
        <end position="57"/>
    </location>
</feature>
<keyword evidence="4" id="KW-0309">Germination</keyword>
<organism evidence="9 10">
    <name type="scientific">Paenibacillus chartarius</name>
    <dbReference type="NCBI Taxonomy" id="747481"/>
    <lineage>
        <taxon>Bacteria</taxon>
        <taxon>Bacillati</taxon>
        <taxon>Bacillota</taxon>
        <taxon>Bacilli</taxon>
        <taxon>Bacillales</taxon>
        <taxon>Paenibacillaceae</taxon>
        <taxon>Paenibacillus</taxon>
    </lineage>
</organism>
<keyword evidence="5 8" id="KW-0812">Transmembrane</keyword>
<dbReference type="PANTHER" id="PTHR34975:SF2">
    <property type="entry name" value="SPORE GERMINATION PROTEIN A2"/>
    <property type="match status" value="1"/>
</dbReference>
<dbReference type="RefSeq" id="WP_377474727.1">
    <property type="nucleotide sequence ID" value="NZ_JBHLWN010000121.1"/>
</dbReference>
<evidence type="ECO:0000256" key="7">
    <source>
        <dbReference type="ARBA" id="ARBA00023136"/>
    </source>
</evidence>
<keyword evidence="3" id="KW-0813">Transport</keyword>
<dbReference type="EMBL" id="JBHLWN010000121">
    <property type="protein sequence ID" value="MFC0216490.1"/>
    <property type="molecule type" value="Genomic_DNA"/>
</dbReference>
<dbReference type="InterPro" id="IPR004761">
    <property type="entry name" value="Spore_GerAB"/>
</dbReference>
<protein>
    <submittedName>
        <fullName evidence="9">Endospore germination permease</fullName>
    </submittedName>
</protein>
<feature type="transmembrane region" description="Helical" evidence="8">
    <location>
        <begin position="185"/>
        <end position="204"/>
    </location>
</feature>
<feature type="transmembrane region" description="Helical" evidence="8">
    <location>
        <begin position="112"/>
        <end position="130"/>
    </location>
</feature>
<evidence type="ECO:0000256" key="5">
    <source>
        <dbReference type="ARBA" id="ARBA00022692"/>
    </source>
</evidence>
<feature type="transmembrane region" description="Helical" evidence="8">
    <location>
        <begin position="69"/>
        <end position="92"/>
    </location>
</feature>
<keyword evidence="6 8" id="KW-1133">Transmembrane helix</keyword>
<comment type="subcellular location">
    <subcellularLocation>
        <location evidence="1">Membrane</location>
        <topology evidence="1">Multi-pass membrane protein</topology>
    </subcellularLocation>
</comment>
<keyword evidence="7 8" id="KW-0472">Membrane</keyword>
<dbReference type="Proteomes" id="UP001589776">
    <property type="component" value="Unassembled WGS sequence"/>
</dbReference>
<feature type="transmembrane region" description="Helical" evidence="8">
    <location>
        <begin position="269"/>
        <end position="292"/>
    </location>
</feature>
<keyword evidence="10" id="KW-1185">Reference proteome</keyword>
<evidence type="ECO:0000256" key="6">
    <source>
        <dbReference type="ARBA" id="ARBA00022989"/>
    </source>
</evidence>
<evidence type="ECO:0000256" key="1">
    <source>
        <dbReference type="ARBA" id="ARBA00004141"/>
    </source>
</evidence>
<evidence type="ECO:0000313" key="10">
    <source>
        <dbReference type="Proteomes" id="UP001589776"/>
    </source>
</evidence>
<gene>
    <name evidence="9" type="ORF">ACFFK0_29255</name>
</gene>
<evidence type="ECO:0000256" key="8">
    <source>
        <dbReference type="SAM" id="Phobius"/>
    </source>
</evidence>
<comment type="similarity">
    <text evidence="2">Belongs to the amino acid-polyamine-organocation (APC) superfamily. Spore germination protein (SGP) (TC 2.A.3.9) family.</text>
</comment>
<proteinExistence type="inferred from homology"/>
<evidence type="ECO:0000256" key="2">
    <source>
        <dbReference type="ARBA" id="ARBA00007998"/>
    </source>
</evidence>
<comment type="caution">
    <text evidence="9">The sequence shown here is derived from an EMBL/GenBank/DDBJ whole genome shotgun (WGS) entry which is preliminary data.</text>
</comment>
<evidence type="ECO:0000256" key="4">
    <source>
        <dbReference type="ARBA" id="ARBA00022544"/>
    </source>
</evidence>
<accession>A0ABV6DV00</accession>
<feature type="transmembrane region" description="Helical" evidence="8">
    <location>
        <begin position="142"/>
        <end position="165"/>
    </location>
</feature>
<feature type="transmembrane region" description="Helical" evidence="8">
    <location>
        <begin position="336"/>
        <end position="356"/>
    </location>
</feature>
<evidence type="ECO:0000256" key="3">
    <source>
        <dbReference type="ARBA" id="ARBA00022448"/>
    </source>
</evidence>
<sequence length="376" mass="42211">MSKLTPKLSDLVVTFVLFEVGSTTLFLLGGKAKQDAWLVMLIGAIFGFMLVLLYLWIHRLDRSRDLFELLFYYLETLPGRIIGGLYVCYFLYEASRNLRDLGELTVLTLLNRTPIAFVMLVAIVVISNTVRYGAEVLMQTCTALFPITVAGYALLLSLIAAAGMIHMENMLPILENGWKPVWDNAFPEVVSFPFGQTVLFLVLFKITEHSSGFSKAIIWAYSIVSFVLILLNQISILVLGPELASNFTLPLLETVQLIRFPQILERMDALFALILYLGLGIKIAAFFIASVTGLHRITTIKYKLLIIPAAAVIYASSFLSPRYVEYVWAGLNLTVVWISPVFQIILPLMLLTVMLLRKEKRSQTSQSTGAERPNRI</sequence>
<evidence type="ECO:0000313" key="9">
    <source>
        <dbReference type="EMBL" id="MFC0216490.1"/>
    </source>
</evidence>
<feature type="transmembrane region" description="Helical" evidence="8">
    <location>
        <begin position="304"/>
        <end position="324"/>
    </location>
</feature>
<name>A0ABV6DV00_9BACL</name>
<dbReference type="NCBIfam" id="TIGR00912">
    <property type="entry name" value="2A0309"/>
    <property type="match status" value="1"/>
</dbReference>
<dbReference type="PANTHER" id="PTHR34975">
    <property type="entry name" value="SPORE GERMINATION PROTEIN A2"/>
    <property type="match status" value="1"/>
</dbReference>
<feature type="transmembrane region" description="Helical" evidence="8">
    <location>
        <begin position="216"/>
        <end position="239"/>
    </location>
</feature>
<reference evidence="9 10" key="1">
    <citation type="submission" date="2024-09" db="EMBL/GenBank/DDBJ databases">
        <authorList>
            <person name="Sun Q."/>
            <person name="Mori K."/>
        </authorList>
    </citation>
    <scope>NUCLEOTIDE SEQUENCE [LARGE SCALE GENOMIC DNA]</scope>
    <source>
        <strain evidence="9 10">CCM 7759</strain>
    </source>
</reference>